<dbReference type="Gene3D" id="3.30.470.20">
    <property type="entry name" value="ATP-grasp fold, B domain"/>
    <property type="match status" value="1"/>
</dbReference>
<keyword evidence="8 15" id="KW-0479">Metal-binding</keyword>
<dbReference type="EMBL" id="MHUS01000001">
    <property type="protein sequence ID" value="OHA82438.1"/>
    <property type="molecule type" value="Genomic_DNA"/>
</dbReference>
<comment type="cofactor">
    <cofactor evidence="1 15">
        <name>Mg(2+)</name>
        <dbReference type="ChEBI" id="CHEBI:18420"/>
    </cofactor>
</comment>
<dbReference type="InterPro" id="IPR000121">
    <property type="entry name" value="PEP_util_C"/>
</dbReference>
<dbReference type="GO" id="GO:0005524">
    <property type="term" value="F:ATP binding"/>
    <property type="evidence" value="ECO:0007669"/>
    <property type="project" value="UniProtKB-KW"/>
</dbReference>
<accession>A0A1G2SCD2</accession>
<dbReference type="InterPro" id="IPR036637">
    <property type="entry name" value="Phosphohistidine_dom_sf"/>
</dbReference>
<comment type="pathway">
    <text evidence="3 15">Carbohydrate biosynthesis; gluconeogenesis.</text>
</comment>
<comment type="caution">
    <text evidence="19">The sequence shown here is derived from an EMBL/GenBank/DDBJ whole genome shotgun (WGS) entry which is preliminary data.</text>
</comment>
<evidence type="ECO:0000256" key="8">
    <source>
        <dbReference type="ARBA" id="ARBA00022723"/>
    </source>
</evidence>
<comment type="similarity">
    <text evidence="4 15">Belongs to the PEP-utilizing enzyme family.</text>
</comment>
<dbReference type="GO" id="GO:0008986">
    <property type="term" value="F:pyruvate, water dikinase activity"/>
    <property type="evidence" value="ECO:0007669"/>
    <property type="project" value="UniProtKB-EC"/>
</dbReference>
<keyword evidence="11 15" id="KW-0067">ATP-binding</keyword>
<evidence type="ECO:0000256" key="4">
    <source>
        <dbReference type="ARBA" id="ARBA00007837"/>
    </source>
</evidence>
<evidence type="ECO:0000256" key="15">
    <source>
        <dbReference type="PIRNR" id="PIRNR000854"/>
    </source>
</evidence>
<comment type="function">
    <text evidence="2 15">Catalyzes the phosphorylation of pyruvate to phosphoenolpyruvate.</text>
</comment>
<dbReference type="InterPro" id="IPR006319">
    <property type="entry name" value="PEP_synth"/>
</dbReference>
<keyword evidence="12 15" id="KW-0460">Magnesium</keyword>
<dbReference type="Pfam" id="PF02896">
    <property type="entry name" value="PEP-utilizers_C"/>
    <property type="match status" value="1"/>
</dbReference>
<evidence type="ECO:0000256" key="2">
    <source>
        <dbReference type="ARBA" id="ARBA00002988"/>
    </source>
</evidence>
<dbReference type="Pfam" id="PF00391">
    <property type="entry name" value="PEP-utilizers"/>
    <property type="match status" value="1"/>
</dbReference>
<keyword evidence="10 15" id="KW-0418">Kinase</keyword>
<keyword evidence="19" id="KW-0670">Pyruvate</keyword>
<dbReference type="InterPro" id="IPR008279">
    <property type="entry name" value="PEP-util_enz_mobile_dom"/>
</dbReference>
<feature type="domain" description="Pyruvate phosphate dikinase AMP/ATP-binding" evidence="17">
    <location>
        <begin position="25"/>
        <end position="355"/>
    </location>
</feature>
<name>A0A1G2SCD2_9BACT</name>
<proteinExistence type="inferred from homology"/>
<evidence type="ECO:0000256" key="3">
    <source>
        <dbReference type="ARBA" id="ARBA00004742"/>
    </source>
</evidence>
<evidence type="ECO:0000256" key="6">
    <source>
        <dbReference type="ARBA" id="ARBA00021623"/>
    </source>
</evidence>
<organism evidence="19 20">
    <name type="scientific">Candidatus Yonathbacteria bacterium RIFCSPHIGHO2_01_FULL_51_10</name>
    <dbReference type="NCBI Taxonomy" id="1802723"/>
    <lineage>
        <taxon>Bacteria</taxon>
        <taxon>Candidatus Yonathiibacteriota</taxon>
    </lineage>
</organism>
<evidence type="ECO:0000256" key="10">
    <source>
        <dbReference type="ARBA" id="ARBA00022777"/>
    </source>
</evidence>
<keyword evidence="9 15" id="KW-0547">Nucleotide-binding</keyword>
<dbReference type="PANTHER" id="PTHR43030">
    <property type="entry name" value="PHOSPHOENOLPYRUVATE SYNTHASE"/>
    <property type="match status" value="1"/>
</dbReference>
<evidence type="ECO:0000256" key="11">
    <source>
        <dbReference type="ARBA" id="ARBA00022840"/>
    </source>
</evidence>
<dbReference type="SUPFAM" id="SSF51621">
    <property type="entry name" value="Phosphoenolpyruvate/pyruvate domain"/>
    <property type="match status" value="1"/>
</dbReference>
<dbReference type="InterPro" id="IPR018274">
    <property type="entry name" value="PEP_util_AS"/>
</dbReference>
<dbReference type="Pfam" id="PF01326">
    <property type="entry name" value="PPDK_N"/>
    <property type="match status" value="1"/>
</dbReference>
<dbReference type="FunFam" id="3.30.1490.20:FF:000010">
    <property type="entry name" value="Phosphoenolpyruvate synthase"/>
    <property type="match status" value="1"/>
</dbReference>
<evidence type="ECO:0000256" key="12">
    <source>
        <dbReference type="ARBA" id="ARBA00022842"/>
    </source>
</evidence>
<dbReference type="NCBIfam" id="NF005057">
    <property type="entry name" value="PRK06464.1"/>
    <property type="match status" value="1"/>
</dbReference>
<sequence length="819" mass="90807">MNFIENKDTQNILWFDQISNDDVAFVGGKNASLGEMYNFLTPLGIRIPNGFAITAHAYRTFVHESGLSERIRGFLEGLDTNDIKDLQERGKNIRAAFLEVEIPKKMEEDIRRAYRDLSKGYKMEKVDTAVRSSATAEDLPGASFAGEHETFLNIAGEDEVLAAVRKAFASLFTDRAISYRVDKGFDHFSIALSVGVQKMVRSDLGCSGVMFTLDTETGFRNVVEISSSWGLGEMIVQGKVTPDEFLVFKPALRNGYRPIIKRALGEKKTKMIYQKGANPVREVTVGIKERKRFTLTEDEVLTLARWGMMIEEHYSKRAAKDVPMDMEWAKDGATGELFIVQARPETVQAERNQFELTEYKLKEEGEVLIEGISVGTKIVSGKTRTILSPRKLASFKDGEILVTEITDPDWEPIMKRASAIITEKGGRTSHAAIVSRELGIPAVIGAAGAINKLKPGTEVTVDTSSGSVGRVYRGKLAWEKNTYNVEAPPQTAPSVSLNVGNPEEAFVHSFLPHKGVGLAREEFIIASHIKVHPLALINYKSIKDAKLKRQIAALTEGYEDKTEFYIEKLAQGIATIGAAFSPYQVIVRFSDFKTNEYRALLGGALYEPEEENPMIGWRGASRYAHPNFEAAFRLECKAVKRVREVFGIANVQVMVPFCRTPEEGKRVLEVMESEGLVRGQNDLKVYVMCEIPTNVLRADEFLDIFDGFSIGSNDLAQLTLGLDRDSALVAPISNENDPAVKALVTQAIAACKRRGKYIGFCGQAPSDYPDFLRFLITQHIDSVSLNPDSLIPMLFEVAKEEKAVGVLPGTQEEQAPQVA</sequence>
<dbReference type="AlphaFoldDB" id="A0A1G2SCD2"/>
<dbReference type="PANTHER" id="PTHR43030:SF1">
    <property type="entry name" value="PHOSPHOENOLPYRUVATE SYNTHASE"/>
    <property type="match status" value="1"/>
</dbReference>
<dbReference type="FunFam" id="3.30.470.20:FF:000017">
    <property type="entry name" value="Phosphoenolpyruvate synthase"/>
    <property type="match status" value="1"/>
</dbReference>
<comment type="catalytic activity">
    <reaction evidence="14 15">
        <text>pyruvate + ATP + H2O = phosphoenolpyruvate + AMP + phosphate + 2 H(+)</text>
        <dbReference type="Rhea" id="RHEA:11364"/>
        <dbReference type="ChEBI" id="CHEBI:15361"/>
        <dbReference type="ChEBI" id="CHEBI:15377"/>
        <dbReference type="ChEBI" id="CHEBI:15378"/>
        <dbReference type="ChEBI" id="CHEBI:30616"/>
        <dbReference type="ChEBI" id="CHEBI:43474"/>
        <dbReference type="ChEBI" id="CHEBI:58702"/>
        <dbReference type="ChEBI" id="CHEBI:456215"/>
        <dbReference type="EC" id="2.7.9.2"/>
    </reaction>
</comment>
<evidence type="ECO:0000256" key="14">
    <source>
        <dbReference type="ARBA" id="ARBA00047700"/>
    </source>
</evidence>
<dbReference type="Proteomes" id="UP000176997">
    <property type="component" value="Unassembled WGS sequence"/>
</dbReference>
<evidence type="ECO:0000259" key="16">
    <source>
        <dbReference type="Pfam" id="PF00391"/>
    </source>
</evidence>
<feature type="domain" description="PEP-utilising enzyme mobile" evidence="16">
    <location>
        <begin position="395"/>
        <end position="466"/>
    </location>
</feature>
<evidence type="ECO:0000259" key="17">
    <source>
        <dbReference type="Pfam" id="PF01326"/>
    </source>
</evidence>
<dbReference type="InterPro" id="IPR040442">
    <property type="entry name" value="Pyrv_kinase-like_dom_sf"/>
</dbReference>
<dbReference type="InterPro" id="IPR013815">
    <property type="entry name" value="ATP_grasp_subdomain_1"/>
</dbReference>
<dbReference type="InterPro" id="IPR015813">
    <property type="entry name" value="Pyrv/PenolPyrv_kinase-like_dom"/>
</dbReference>
<dbReference type="Gene3D" id="3.50.30.10">
    <property type="entry name" value="Phosphohistidine domain"/>
    <property type="match status" value="1"/>
</dbReference>
<keyword evidence="7 15" id="KW-0808">Transferase</keyword>
<evidence type="ECO:0000313" key="19">
    <source>
        <dbReference type="EMBL" id="OHA82438.1"/>
    </source>
</evidence>
<dbReference type="UniPathway" id="UPA00138"/>
<evidence type="ECO:0000256" key="13">
    <source>
        <dbReference type="ARBA" id="ARBA00033470"/>
    </source>
</evidence>
<reference evidence="19 20" key="1">
    <citation type="journal article" date="2016" name="Nat. Commun.">
        <title>Thousands of microbial genomes shed light on interconnected biogeochemical processes in an aquifer system.</title>
        <authorList>
            <person name="Anantharaman K."/>
            <person name="Brown C.T."/>
            <person name="Hug L.A."/>
            <person name="Sharon I."/>
            <person name="Castelle C.J."/>
            <person name="Probst A.J."/>
            <person name="Thomas B.C."/>
            <person name="Singh A."/>
            <person name="Wilkins M.J."/>
            <person name="Karaoz U."/>
            <person name="Brodie E.L."/>
            <person name="Williams K.H."/>
            <person name="Hubbard S.S."/>
            <person name="Banfield J.F."/>
        </authorList>
    </citation>
    <scope>NUCLEOTIDE SEQUENCE [LARGE SCALE GENOMIC DNA]</scope>
</reference>
<dbReference type="PROSITE" id="PS00742">
    <property type="entry name" value="PEP_ENZYMES_2"/>
    <property type="match status" value="1"/>
</dbReference>
<evidence type="ECO:0000256" key="5">
    <source>
        <dbReference type="ARBA" id="ARBA00011996"/>
    </source>
</evidence>
<dbReference type="Gene3D" id="3.30.1490.20">
    <property type="entry name" value="ATP-grasp fold, A domain"/>
    <property type="match status" value="1"/>
</dbReference>
<dbReference type="InterPro" id="IPR023151">
    <property type="entry name" value="PEP_util_CS"/>
</dbReference>
<dbReference type="Gene3D" id="3.20.20.60">
    <property type="entry name" value="Phosphoenolpyruvate-binding domains"/>
    <property type="match status" value="1"/>
</dbReference>
<dbReference type="GO" id="GO:0006094">
    <property type="term" value="P:gluconeogenesis"/>
    <property type="evidence" value="ECO:0007669"/>
    <property type="project" value="UniProtKB-UniPathway"/>
</dbReference>
<dbReference type="EC" id="2.7.9.2" evidence="5 15"/>
<evidence type="ECO:0000256" key="1">
    <source>
        <dbReference type="ARBA" id="ARBA00001946"/>
    </source>
</evidence>
<evidence type="ECO:0000256" key="9">
    <source>
        <dbReference type="ARBA" id="ARBA00022741"/>
    </source>
</evidence>
<dbReference type="PROSITE" id="PS00370">
    <property type="entry name" value="PEP_ENZYMES_PHOS_SITE"/>
    <property type="match status" value="1"/>
</dbReference>
<protein>
    <recommendedName>
        <fullName evidence="6 15">Phosphoenolpyruvate synthase</fullName>
        <shortName evidence="15">PEP synthase</shortName>
        <ecNumber evidence="5 15">2.7.9.2</ecNumber>
    </recommendedName>
    <alternativeName>
        <fullName evidence="13 15">Pyruvate, water dikinase</fullName>
    </alternativeName>
</protein>
<evidence type="ECO:0000313" key="20">
    <source>
        <dbReference type="Proteomes" id="UP000176997"/>
    </source>
</evidence>
<dbReference type="NCBIfam" id="TIGR01418">
    <property type="entry name" value="PEP_synth"/>
    <property type="match status" value="1"/>
</dbReference>
<dbReference type="SUPFAM" id="SSF56059">
    <property type="entry name" value="Glutathione synthetase ATP-binding domain-like"/>
    <property type="match status" value="1"/>
</dbReference>
<dbReference type="GO" id="GO:0046872">
    <property type="term" value="F:metal ion binding"/>
    <property type="evidence" value="ECO:0007669"/>
    <property type="project" value="UniProtKB-KW"/>
</dbReference>
<gene>
    <name evidence="19" type="ORF">A2675_01365</name>
</gene>
<feature type="domain" description="PEP-utilising enzyme C-terminal" evidence="18">
    <location>
        <begin position="491"/>
        <end position="798"/>
    </location>
</feature>
<evidence type="ECO:0000256" key="7">
    <source>
        <dbReference type="ARBA" id="ARBA00022679"/>
    </source>
</evidence>
<dbReference type="STRING" id="1802723.A2675_01365"/>
<evidence type="ECO:0000259" key="18">
    <source>
        <dbReference type="Pfam" id="PF02896"/>
    </source>
</evidence>
<dbReference type="PIRSF" id="PIRSF000854">
    <property type="entry name" value="PEP_synthase"/>
    <property type="match status" value="1"/>
</dbReference>
<dbReference type="InterPro" id="IPR002192">
    <property type="entry name" value="PPDK_AMP/ATP-bd"/>
</dbReference>
<dbReference type="SUPFAM" id="SSF52009">
    <property type="entry name" value="Phosphohistidine domain"/>
    <property type="match status" value="1"/>
</dbReference>